<evidence type="ECO:0000313" key="1">
    <source>
        <dbReference type="EMBL" id="KAH7975167.1"/>
    </source>
</evidence>
<gene>
    <name evidence="1" type="ORF">HPB49_024706</name>
</gene>
<name>A0ACB8DRQ5_DERSI</name>
<reference evidence="1" key="1">
    <citation type="submission" date="2020-05" db="EMBL/GenBank/DDBJ databases">
        <title>Large-scale comparative analyses of tick genomes elucidate their genetic diversity and vector capacities.</title>
        <authorList>
            <person name="Jia N."/>
            <person name="Wang J."/>
            <person name="Shi W."/>
            <person name="Du L."/>
            <person name="Sun Y."/>
            <person name="Zhan W."/>
            <person name="Jiang J."/>
            <person name="Wang Q."/>
            <person name="Zhang B."/>
            <person name="Ji P."/>
            <person name="Sakyi L.B."/>
            <person name="Cui X."/>
            <person name="Yuan T."/>
            <person name="Jiang B."/>
            <person name="Yang W."/>
            <person name="Lam T.T.-Y."/>
            <person name="Chang Q."/>
            <person name="Ding S."/>
            <person name="Wang X."/>
            <person name="Zhu J."/>
            <person name="Ruan X."/>
            <person name="Zhao L."/>
            <person name="Wei J."/>
            <person name="Que T."/>
            <person name="Du C."/>
            <person name="Cheng J."/>
            <person name="Dai P."/>
            <person name="Han X."/>
            <person name="Huang E."/>
            <person name="Gao Y."/>
            <person name="Liu J."/>
            <person name="Shao H."/>
            <person name="Ye R."/>
            <person name="Li L."/>
            <person name="Wei W."/>
            <person name="Wang X."/>
            <person name="Wang C."/>
            <person name="Yang T."/>
            <person name="Huo Q."/>
            <person name="Li W."/>
            <person name="Guo W."/>
            <person name="Chen H."/>
            <person name="Zhou L."/>
            <person name="Ni X."/>
            <person name="Tian J."/>
            <person name="Zhou Y."/>
            <person name="Sheng Y."/>
            <person name="Liu T."/>
            <person name="Pan Y."/>
            <person name="Xia L."/>
            <person name="Li J."/>
            <person name="Zhao F."/>
            <person name="Cao W."/>
        </authorList>
    </citation>
    <scope>NUCLEOTIDE SEQUENCE</scope>
    <source>
        <strain evidence="1">Dsil-2018</strain>
    </source>
</reference>
<protein>
    <submittedName>
        <fullName evidence="1">Uncharacterized protein</fullName>
    </submittedName>
</protein>
<sequence>MRKDTGSKRTYRQLTRISKTTGATYTLTGFGGFLERRRLTFVEPLPAVRVCSICGLVPSSTQLLPCCHVLCDGLCGRQVKAAGSCPLDGRTVTTSSDVHFKFEQSELEQLLVRCLNGTDICTFVGKLMLEARWTGVLKQGSNLCCDLATSIIRDASGTNACVAVEETARMKPDFEKLREFVSKEETVRDAIVNDVNCLAERAARMEAKLMMSVAKEIADLRRKARAEALGRRLSSKPAVYVDAAQESAHTFTIATVNNEGQTASSRKISAGSIHEAEEAAIALFIGASRYSFIISDSMSAIRSCTQGSIGPRASEILSEPTGKVTLIWMPAHSRNGGNEMASVLPGH</sequence>
<organism evidence="1 2">
    <name type="scientific">Dermacentor silvarum</name>
    <name type="common">Tick</name>
    <dbReference type="NCBI Taxonomy" id="543639"/>
    <lineage>
        <taxon>Eukaryota</taxon>
        <taxon>Metazoa</taxon>
        <taxon>Ecdysozoa</taxon>
        <taxon>Arthropoda</taxon>
        <taxon>Chelicerata</taxon>
        <taxon>Arachnida</taxon>
        <taxon>Acari</taxon>
        <taxon>Parasitiformes</taxon>
        <taxon>Ixodida</taxon>
        <taxon>Ixodoidea</taxon>
        <taxon>Ixodidae</taxon>
        <taxon>Rhipicephalinae</taxon>
        <taxon>Dermacentor</taxon>
    </lineage>
</organism>
<keyword evidence="2" id="KW-1185">Reference proteome</keyword>
<accession>A0ACB8DRQ5</accession>
<dbReference type="EMBL" id="CM023479">
    <property type="protein sequence ID" value="KAH7975167.1"/>
    <property type="molecule type" value="Genomic_DNA"/>
</dbReference>
<proteinExistence type="predicted"/>
<comment type="caution">
    <text evidence="1">The sequence shown here is derived from an EMBL/GenBank/DDBJ whole genome shotgun (WGS) entry which is preliminary data.</text>
</comment>
<evidence type="ECO:0000313" key="2">
    <source>
        <dbReference type="Proteomes" id="UP000821865"/>
    </source>
</evidence>
<dbReference type="Proteomes" id="UP000821865">
    <property type="component" value="Chromosome 10"/>
</dbReference>